<evidence type="ECO:0000256" key="14">
    <source>
        <dbReference type="SAM" id="MobiDB-lite"/>
    </source>
</evidence>
<dbReference type="InterPro" id="IPR018371">
    <property type="entry name" value="Chitin-binding_1_CS"/>
</dbReference>
<dbReference type="PROSITE" id="PS50941">
    <property type="entry name" value="CHIT_BIND_I_2"/>
    <property type="match status" value="2"/>
</dbReference>
<dbReference type="InterPro" id="IPR001579">
    <property type="entry name" value="Glyco_hydro_18_chit_AS"/>
</dbReference>
<reference evidence="17" key="1">
    <citation type="submission" date="2021-07" db="EMBL/GenBank/DDBJ databases">
        <authorList>
            <person name="Branca A.L. A."/>
        </authorList>
    </citation>
    <scope>NUCLEOTIDE SEQUENCE</scope>
</reference>
<feature type="disulfide bond" evidence="12">
    <location>
        <begin position="120"/>
        <end position="134"/>
    </location>
</feature>
<dbReference type="EMBL" id="CAJVPG010000421">
    <property type="protein sequence ID" value="CAG8404781.1"/>
    <property type="molecule type" value="Genomic_DNA"/>
</dbReference>
<feature type="disulfide bond" evidence="12">
    <location>
        <begin position="138"/>
        <end position="142"/>
    </location>
</feature>
<evidence type="ECO:0000256" key="1">
    <source>
        <dbReference type="ARBA" id="ARBA00000822"/>
    </source>
</evidence>
<dbReference type="Gene3D" id="3.10.50.10">
    <property type="match status" value="1"/>
</dbReference>
<dbReference type="InterPro" id="IPR001002">
    <property type="entry name" value="Chitin-bd_1"/>
</dbReference>
<dbReference type="CDD" id="cd00035">
    <property type="entry name" value="ChtBD1"/>
    <property type="match status" value="1"/>
</dbReference>
<dbReference type="EC" id="3.2.1.14" evidence="3"/>
<dbReference type="GO" id="GO:0008061">
    <property type="term" value="F:chitin binding"/>
    <property type="evidence" value="ECO:0007669"/>
    <property type="project" value="UniProtKB-UniRule"/>
</dbReference>
<keyword evidence="6" id="KW-0146">Chitin degradation</keyword>
<dbReference type="InterPro" id="IPR036861">
    <property type="entry name" value="Endochitinase-like_sf"/>
</dbReference>
<evidence type="ECO:0000256" key="7">
    <source>
        <dbReference type="ARBA" id="ARBA00023026"/>
    </source>
</evidence>
<comment type="caution">
    <text evidence="12">Lacks conserved residue(s) required for the propagation of feature annotation.</text>
</comment>
<keyword evidence="10 13" id="KW-0326">Glycosidase</keyword>
<dbReference type="GO" id="GO:0000272">
    <property type="term" value="P:polysaccharide catabolic process"/>
    <property type="evidence" value="ECO:0007669"/>
    <property type="project" value="UniProtKB-KW"/>
</dbReference>
<feature type="disulfide bond" evidence="12">
    <location>
        <begin position="164"/>
        <end position="178"/>
    </location>
</feature>
<dbReference type="SMART" id="SM00270">
    <property type="entry name" value="ChtBD1"/>
    <property type="match status" value="2"/>
</dbReference>
<sequence>MSTVPLQQKGKSLLISISRGIFIPRMLELLGNLQPRRIYLWVCLLAVPLILITLKEVPYFSAVPAVPVHASGEVFFASNAGSSFHKSHGHLHHRSSSHSALHARDDYSCSASNPCSNGACCGAGGYCGYGSTYCGDGCLSNCDAVAECGKDASTKNATCPLSVCCSEYGFCGTSTEFCDKDRGCQSNCVIDPSPPSASKDVAPTNKVIGYYEGWSASSKCHETKVTDLPLGSLTHLNFAFAYLDSNYEIIPMDDLTWSLFDDITAVKDTNPALKIFVSVGGWTFSDNETTTQPLFGEIAADSEKRKTFSENVLMFIKFYGFDGIDIDWEYPGAGDRGGKKRDTENYVALLKELRSVFDKSGYDLGISFTAPSSYWYLRWFDIAGMMKYADWLNFMTYDLHGVWDQDDAIGSIIQGHTNLTEIKTAAELLWRVDTDPSKVVMGFGFYGRTFTLSDSSCTSPGCSFSEGGKAGSCTDQSGYLAYYEVADILQKNPSISPMHDEDAAVLYFSWDDDQWISYDNETTFKQKLDWASEVGIGGSLIWASDQDDYSWTAHKALLGDTNVTKAQAKLVSRSVVSSSSSAKKDATSNGLNQNCEKGSECVDLGNPQVTCGSGYKLVGYDKAKCRKSAKKFGVPICCATKSAPTTCQWRGSGPDCNGQCHKGEVELFGSSTGGGDYQGFKSESGTSKCNRGGKAFCCTDNKFDALTAECYWSNCGSKCLSGETSVATAVSLEGKCSGSKKGQHYCCRDKPVPLSNCHWIGKGDCADNTCNDSEVMLITDNKGGGGSGCNWGRSKALCCTADDSSSPAAACRPTDNPCELDPDSCIDNETGRRMTKRDSSVESDEDEFHSFDKRGTTTLKRTIKGYIGNFKALGWPPSGSIYATKNGAKVLKKTFDFATNSCGSVAIAQWDPKLVADSVEVDTEHVVDKSIVLNIFRTAVGGKLPSGDDLKTAVLDGAQWSKYWGIPVKSLVNAPGIANGNSLIPNDRMYSALGSKSYRDVFLVTEKYLNIAKGGLFNFQADDNGLLKGEIVPPIGVDPFQIALAESIKTGKGELEFLWPLRRAIGVWTYLADEAVLSRVNTVRQNLYSQSVYLSSNVPGYGNLPRILTEFDNDYYRTAAKLTQQWALNKLMLASLSYAGVSVANSAVVAKAIEELTVHANSIEVPDLTTFKEP</sequence>
<proteinExistence type="inferred from homology"/>
<dbReference type="InterPro" id="IPR011583">
    <property type="entry name" value="Chitinase_II/V-like_cat"/>
</dbReference>
<evidence type="ECO:0000256" key="4">
    <source>
        <dbReference type="ARBA" id="ARBA00022669"/>
    </source>
</evidence>
<evidence type="ECO:0000259" key="15">
    <source>
        <dbReference type="PROSITE" id="PS50941"/>
    </source>
</evidence>
<evidence type="ECO:0000256" key="2">
    <source>
        <dbReference type="ARBA" id="ARBA00008682"/>
    </source>
</evidence>
<feature type="domain" description="GH18" evidence="16">
    <location>
        <begin position="205"/>
        <end position="561"/>
    </location>
</feature>
<dbReference type="PANTHER" id="PTHR47700:SF2">
    <property type="entry name" value="CHITINASE"/>
    <property type="match status" value="1"/>
</dbReference>
<dbReference type="SMART" id="SM00636">
    <property type="entry name" value="Glyco_18"/>
    <property type="match status" value="1"/>
</dbReference>
<keyword evidence="11" id="KW-0624">Polysaccharide degradation</keyword>
<feature type="disulfide bond" evidence="12">
    <location>
        <begin position="184"/>
        <end position="188"/>
    </location>
</feature>
<dbReference type="SUPFAM" id="SSF51445">
    <property type="entry name" value="(Trans)glycosidases"/>
    <property type="match status" value="1"/>
</dbReference>
<comment type="catalytic activity">
    <reaction evidence="1">
        <text>Random endo-hydrolysis of N-acetyl-beta-D-glucosaminide (1-&gt;4)-beta-linkages in chitin and chitodextrins.</text>
        <dbReference type="EC" id="3.2.1.14"/>
    </reaction>
</comment>
<dbReference type="Pfam" id="PF00187">
    <property type="entry name" value="Chitin_bind_1"/>
    <property type="match status" value="1"/>
</dbReference>
<accession>A0A9W4JNF5</accession>
<dbReference type="Gene3D" id="3.20.20.80">
    <property type="entry name" value="Glycosidases"/>
    <property type="match status" value="1"/>
</dbReference>
<dbReference type="Pfam" id="PF00704">
    <property type="entry name" value="Glyco_hydro_18"/>
    <property type="match status" value="1"/>
</dbReference>
<evidence type="ECO:0000313" key="18">
    <source>
        <dbReference type="Proteomes" id="UP001152649"/>
    </source>
</evidence>
<evidence type="ECO:0000256" key="12">
    <source>
        <dbReference type="PROSITE-ProRule" id="PRU00261"/>
    </source>
</evidence>
<keyword evidence="5 13" id="KW-0378">Hydrolase</keyword>
<name>A0A9W4JNF5_9EURO</name>
<comment type="similarity">
    <text evidence="2">Belongs to the glycosyl hydrolase 18 family. Chitinase class V subfamily.</text>
</comment>
<feature type="domain" description="Chitin-binding type-1" evidence="15">
    <location>
        <begin position="106"/>
        <end position="144"/>
    </location>
</feature>
<keyword evidence="4 12" id="KW-0147">Chitin-binding</keyword>
<keyword evidence="18" id="KW-1185">Reference proteome</keyword>
<feature type="domain" description="Chitin-binding type-1" evidence="15">
    <location>
        <begin position="145"/>
        <end position="190"/>
    </location>
</feature>
<organism evidence="17 18">
    <name type="scientific">Penicillium salamii</name>
    <dbReference type="NCBI Taxonomy" id="1612424"/>
    <lineage>
        <taxon>Eukaryota</taxon>
        <taxon>Fungi</taxon>
        <taxon>Dikarya</taxon>
        <taxon>Ascomycota</taxon>
        <taxon>Pezizomycotina</taxon>
        <taxon>Eurotiomycetes</taxon>
        <taxon>Eurotiomycetidae</taxon>
        <taxon>Eurotiales</taxon>
        <taxon>Aspergillaceae</taxon>
        <taxon>Penicillium</taxon>
    </lineage>
</organism>
<dbReference type="SUPFAM" id="SSF57016">
    <property type="entry name" value="Plant lectins/antimicrobial peptides"/>
    <property type="match status" value="1"/>
</dbReference>
<dbReference type="AlphaFoldDB" id="A0A9W4JNF5"/>
<feature type="compositionally biased region" description="Basic and acidic residues" evidence="14">
    <location>
        <begin position="829"/>
        <end position="840"/>
    </location>
</feature>
<evidence type="ECO:0000256" key="3">
    <source>
        <dbReference type="ARBA" id="ARBA00012729"/>
    </source>
</evidence>
<dbReference type="PANTHER" id="PTHR47700">
    <property type="entry name" value="V CHITINASE, PUTATIVE (AFU_ORTHOLOGUE AFUA_6G13720)-RELATED"/>
    <property type="match status" value="1"/>
</dbReference>
<evidence type="ECO:0000313" key="17">
    <source>
        <dbReference type="EMBL" id="CAG8404781.1"/>
    </source>
</evidence>
<keyword evidence="9" id="KW-0119">Carbohydrate metabolism</keyword>
<dbReference type="GO" id="GO:0008843">
    <property type="term" value="F:endochitinase activity"/>
    <property type="evidence" value="ECO:0007669"/>
    <property type="project" value="UniProtKB-EC"/>
</dbReference>
<evidence type="ECO:0000256" key="11">
    <source>
        <dbReference type="ARBA" id="ARBA00023326"/>
    </source>
</evidence>
<feature type="disulfide bond" evidence="12">
    <location>
        <begin position="115"/>
        <end position="127"/>
    </location>
</feature>
<evidence type="ECO:0000259" key="16">
    <source>
        <dbReference type="PROSITE" id="PS51910"/>
    </source>
</evidence>
<dbReference type="Proteomes" id="UP001152649">
    <property type="component" value="Unassembled WGS sequence"/>
</dbReference>
<evidence type="ECO:0000256" key="10">
    <source>
        <dbReference type="ARBA" id="ARBA00023295"/>
    </source>
</evidence>
<dbReference type="InterPro" id="IPR017853">
    <property type="entry name" value="GH"/>
</dbReference>
<dbReference type="InterPro" id="IPR029070">
    <property type="entry name" value="Chitinase_insertion_sf"/>
</dbReference>
<dbReference type="InterPro" id="IPR001223">
    <property type="entry name" value="Glyco_hydro18_cat"/>
</dbReference>
<dbReference type="PROSITE" id="PS51910">
    <property type="entry name" value="GH18_2"/>
    <property type="match status" value="1"/>
</dbReference>
<dbReference type="PROSITE" id="PS00026">
    <property type="entry name" value="CHIT_BIND_I_1"/>
    <property type="match status" value="1"/>
</dbReference>
<dbReference type="FunFam" id="3.10.50.10:FF:000001">
    <property type="entry name" value="Chitinase 3-like 1"/>
    <property type="match status" value="1"/>
</dbReference>
<dbReference type="Gene3D" id="3.30.60.10">
    <property type="entry name" value="Endochitinase-like"/>
    <property type="match status" value="1"/>
</dbReference>
<dbReference type="PROSITE" id="PS01095">
    <property type="entry name" value="GH18_1"/>
    <property type="match status" value="1"/>
</dbReference>
<dbReference type="SUPFAM" id="SSF54556">
    <property type="entry name" value="Chitinase insertion domain"/>
    <property type="match status" value="1"/>
</dbReference>
<keyword evidence="7" id="KW-0843">Virulence</keyword>
<evidence type="ECO:0000256" key="5">
    <source>
        <dbReference type="ARBA" id="ARBA00022801"/>
    </source>
</evidence>
<keyword evidence="8 12" id="KW-1015">Disulfide bond</keyword>
<comment type="caution">
    <text evidence="17">The sequence shown here is derived from an EMBL/GenBank/DDBJ whole genome shotgun (WGS) entry which is preliminary data.</text>
</comment>
<evidence type="ECO:0000256" key="8">
    <source>
        <dbReference type="ARBA" id="ARBA00023157"/>
    </source>
</evidence>
<evidence type="ECO:0000256" key="6">
    <source>
        <dbReference type="ARBA" id="ARBA00023024"/>
    </source>
</evidence>
<evidence type="ECO:0000256" key="13">
    <source>
        <dbReference type="RuleBase" id="RU000489"/>
    </source>
</evidence>
<feature type="region of interest" description="Disordered" evidence="14">
    <location>
        <begin position="829"/>
        <end position="848"/>
    </location>
</feature>
<dbReference type="GO" id="GO:0006032">
    <property type="term" value="P:chitin catabolic process"/>
    <property type="evidence" value="ECO:0007669"/>
    <property type="project" value="UniProtKB-KW"/>
</dbReference>
<dbReference type="OrthoDB" id="2130629at2759"/>
<gene>
    <name evidence="17" type="ORF">PSALAMII_LOCUS8167</name>
</gene>
<dbReference type="InterPro" id="IPR053214">
    <property type="entry name" value="LysM12-like"/>
</dbReference>
<evidence type="ECO:0000256" key="9">
    <source>
        <dbReference type="ARBA" id="ARBA00023277"/>
    </source>
</evidence>
<feature type="disulfide bond" evidence="12">
    <location>
        <begin position="159"/>
        <end position="171"/>
    </location>
</feature>
<protein>
    <recommendedName>
        <fullName evidence="3">chitinase</fullName>
        <ecNumber evidence="3">3.2.1.14</ecNumber>
    </recommendedName>
</protein>